<name>A0A1I4N2X7_9FIRM</name>
<dbReference type="OrthoDB" id="1930305at2"/>
<dbReference type="RefSeq" id="WP_090940894.1">
    <property type="nucleotide sequence ID" value="NZ_FOTS01000040.1"/>
</dbReference>
<protein>
    <submittedName>
        <fullName evidence="1">Uncharacterized protein</fullName>
    </submittedName>
</protein>
<dbReference type="EMBL" id="FOTS01000040">
    <property type="protein sequence ID" value="SFM09735.1"/>
    <property type="molecule type" value="Genomic_DNA"/>
</dbReference>
<reference evidence="2" key="1">
    <citation type="submission" date="2016-10" db="EMBL/GenBank/DDBJ databases">
        <authorList>
            <person name="Varghese N."/>
            <person name="Submissions S."/>
        </authorList>
    </citation>
    <scope>NUCLEOTIDE SEQUENCE [LARGE SCALE GENOMIC DNA]</scope>
    <source>
        <strain evidence="2">DSM 13327</strain>
    </source>
</reference>
<dbReference type="AlphaFoldDB" id="A0A1I4N2X7"/>
<sequence>MKLDFKVYKLKESSKMFKQLLANDDTNEFIVVGEDAEAGFLRVQQFGKKGIVLFGGLNIDECAYLVKKEDLELDCDDMSHSVFEIDIPKKYLTLDIVDSIKRLNGAE</sequence>
<evidence type="ECO:0000313" key="1">
    <source>
        <dbReference type="EMBL" id="SFM09735.1"/>
    </source>
</evidence>
<proteinExistence type="predicted"/>
<gene>
    <name evidence="1" type="ORF">SAMN04490355_104062</name>
</gene>
<keyword evidence="2" id="KW-1185">Reference proteome</keyword>
<accession>A0A1I4N2X7</accession>
<evidence type="ECO:0000313" key="2">
    <source>
        <dbReference type="Proteomes" id="UP000199520"/>
    </source>
</evidence>
<dbReference type="STRING" id="1123291.SAMN04490355_104062"/>
<dbReference type="Proteomes" id="UP000199520">
    <property type="component" value="Unassembled WGS sequence"/>
</dbReference>
<organism evidence="1 2">
    <name type="scientific">Pelosinus propionicus DSM 13327</name>
    <dbReference type="NCBI Taxonomy" id="1123291"/>
    <lineage>
        <taxon>Bacteria</taxon>
        <taxon>Bacillati</taxon>
        <taxon>Bacillota</taxon>
        <taxon>Negativicutes</taxon>
        <taxon>Selenomonadales</taxon>
        <taxon>Sporomusaceae</taxon>
        <taxon>Pelosinus</taxon>
    </lineage>
</organism>